<dbReference type="OrthoDB" id="9801219at2"/>
<keyword evidence="2 6" id="KW-0808">Transferase</keyword>
<dbReference type="PROSITE" id="PS00584">
    <property type="entry name" value="PFKB_KINASES_2"/>
    <property type="match status" value="1"/>
</dbReference>
<evidence type="ECO:0000256" key="3">
    <source>
        <dbReference type="ARBA" id="ARBA00022741"/>
    </source>
</evidence>
<feature type="domain" description="Carbohydrate kinase PfkB" evidence="7">
    <location>
        <begin position="8"/>
        <end position="302"/>
    </location>
</feature>
<evidence type="ECO:0000259" key="7">
    <source>
        <dbReference type="Pfam" id="PF00294"/>
    </source>
</evidence>
<dbReference type="InterPro" id="IPR017583">
    <property type="entry name" value="Tagatose/fructose_Pkinase"/>
</dbReference>
<dbReference type="InterPro" id="IPR029056">
    <property type="entry name" value="Ribokinase-like"/>
</dbReference>
<evidence type="ECO:0000256" key="4">
    <source>
        <dbReference type="ARBA" id="ARBA00022777"/>
    </source>
</evidence>
<evidence type="ECO:0000313" key="9">
    <source>
        <dbReference type="Proteomes" id="UP000231586"/>
    </source>
</evidence>
<dbReference type="Proteomes" id="UP000231586">
    <property type="component" value="Unassembled WGS sequence"/>
</dbReference>
<keyword evidence="5" id="KW-0067">ATP-binding</keyword>
<dbReference type="GO" id="GO:0008443">
    <property type="term" value="F:phosphofructokinase activity"/>
    <property type="evidence" value="ECO:0007669"/>
    <property type="project" value="TreeGrafter"/>
</dbReference>
<dbReference type="InterPro" id="IPR002173">
    <property type="entry name" value="Carboh/pur_kinase_PfkB_CS"/>
</dbReference>
<dbReference type="EMBL" id="PGTZ01000006">
    <property type="protein sequence ID" value="PJI94858.1"/>
    <property type="molecule type" value="Genomic_DNA"/>
</dbReference>
<dbReference type="PIRSF" id="PIRSF000535">
    <property type="entry name" value="1PFK/6PFK/LacC"/>
    <property type="match status" value="1"/>
</dbReference>
<keyword evidence="3" id="KW-0547">Nucleotide-binding</keyword>
<dbReference type="PANTHER" id="PTHR46566">
    <property type="entry name" value="1-PHOSPHOFRUCTOKINASE-RELATED"/>
    <property type="match status" value="1"/>
</dbReference>
<keyword evidence="9" id="KW-1185">Reference proteome</keyword>
<dbReference type="SUPFAM" id="SSF53613">
    <property type="entry name" value="Ribokinase-like"/>
    <property type="match status" value="1"/>
</dbReference>
<organism evidence="8 9">
    <name type="scientific">Luteimicrobium subarcticum</name>
    <dbReference type="NCBI Taxonomy" id="620910"/>
    <lineage>
        <taxon>Bacteria</taxon>
        <taxon>Bacillati</taxon>
        <taxon>Actinomycetota</taxon>
        <taxon>Actinomycetes</taxon>
        <taxon>Micrococcales</taxon>
        <taxon>Luteimicrobium</taxon>
    </lineage>
</organism>
<dbReference type="GO" id="GO:0005829">
    <property type="term" value="C:cytosol"/>
    <property type="evidence" value="ECO:0007669"/>
    <property type="project" value="TreeGrafter"/>
</dbReference>
<accession>A0A2M8WVA7</accession>
<dbReference type="RefSeq" id="WP_100348807.1">
    <property type="nucleotide sequence ID" value="NZ_PGTZ01000006.1"/>
</dbReference>
<comment type="caution">
    <text evidence="8">The sequence shown here is derived from an EMBL/GenBank/DDBJ whole genome shotgun (WGS) entry which is preliminary data.</text>
</comment>
<dbReference type="CDD" id="cd01164">
    <property type="entry name" value="FruK_PfkB_like"/>
    <property type="match status" value="1"/>
</dbReference>
<name>A0A2M8WVA7_9MICO</name>
<sequence>MIVTVTPNPSVDRTYELADLARGEVNRATGTRVDAGGKGINVSRALVAGGIASTAVFPAGGADGGRIVTALSELGVPAQAVPVLGETRSNITLAEVDGTTTKINAVGPTLDTRDAEHLLGAVAATLDASRASSAVPHVVVGAGSLPAGLADDFYQRLADVARRHGAEMVVDTSGEPFARVAASGCAAVLKPNDDELAELVGAELRTVGDVVDAARGLVRAGTHEVLVSLGAHGALLVTADAVHWAGGPALVPLSTVGAGDTTLAGYLSGGRPAGRRGADDVATAVAWGRAAVRLPGSAVPAPHQISLDDVRVVEEPDRTLALKEL</sequence>
<dbReference type="Gene3D" id="3.40.1190.20">
    <property type="match status" value="1"/>
</dbReference>
<evidence type="ECO:0000313" key="8">
    <source>
        <dbReference type="EMBL" id="PJI94858.1"/>
    </source>
</evidence>
<evidence type="ECO:0000256" key="5">
    <source>
        <dbReference type="ARBA" id="ARBA00022840"/>
    </source>
</evidence>
<protein>
    <submittedName>
        <fullName evidence="8">1-phosphofructokinase</fullName>
    </submittedName>
</protein>
<evidence type="ECO:0000256" key="2">
    <source>
        <dbReference type="ARBA" id="ARBA00022679"/>
    </source>
</evidence>
<comment type="similarity">
    <text evidence="1">Belongs to the carbohydrate kinase PfkB family.</text>
</comment>
<proteinExistence type="inferred from homology"/>
<gene>
    <name evidence="8" type="ORF">CLV34_0706</name>
</gene>
<keyword evidence="4 8" id="KW-0418">Kinase</keyword>
<evidence type="ECO:0000256" key="6">
    <source>
        <dbReference type="PIRNR" id="PIRNR000535"/>
    </source>
</evidence>
<dbReference type="Pfam" id="PF00294">
    <property type="entry name" value="PfkB"/>
    <property type="match status" value="1"/>
</dbReference>
<reference evidence="8 9" key="1">
    <citation type="submission" date="2017-11" db="EMBL/GenBank/DDBJ databases">
        <title>Genomic Encyclopedia of Archaeal and Bacterial Type Strains, Phase II (KMG-II): From Individual Species to Whole Genera.</title>
        <authorList>
            <person name="Goeker M."/>
        </authorList>
    </citation>
    <scope>NUCLEOTIDE SEQUENCE [LARGE SCALE GENOMIC DNA]</scope>
    <source>
        <strain evidence="8 9">DSM 22413</strain>
    </source>
</reference>
<dbReference type="PANTHER" id="PTHR46566:SF5">
    <property type="entry name" value="1-PHOSPHOFRUCTOKINASE"/>
    <property type="match status" value="1"/>
</dbReference>
<evidence type="ECO:0000256" key="1">
    <source>
        <dbReference type="ARBA" id="ARBA00010688"/>
    </source>
</evidence>
<dbReference type="GO" id="GO:0005524">
    <property type="term" value="F:ATP binding"/>
    <property type="evidence" value="ECO:0007669"/>
    <property type="project" value="UniProtKB-KW"/>
</dbReference>
<dbReference type="InterPro" id="IPR011611">
    <property type="entry name" value="PfkB_dom"/>
</dbReference>
<dbReference type="NCBIfam" id="TIGR03168">
    <property type="entry name" value="1-PFK"/>
    <property type="match status" value="1"/>
</dbReference>
<dbReference type="AlphaFoldDB" id="A0A2M8WVA7"/>